<name>A0A0G0SC63_9BACT</name>
<organism evidence="1 2">
    <name type="scientific">Candidatus Woesebacteria bacterium GW2011_GWA1_40_43</name>
    <dbReference type="NCBI Taxonomy" id="1618553"/>
    <lineage>
        <taxon>Bacteria</taxon>
        <taxon>Candidatus Woeseibacteriota</taxon>
    </lineage>
</organism>
<proteinExistence type="predicted"/>
<accession>A0A0G0SC63</accession>
<comment type="caution">
    <text evidence="1">The sequence shown here is derived from an EMBL/GenBank/DDBJ whole genome shotgun (WGS) entry which is preliminary data.</text>
</comment>
<dbReference type="Gene3D" id="3.30.460.40">
    <property type="match status" value="1"/>
</dbReference>
<protein>
    <recommendedName>
        <fullName evidence="3">Phosphoribosylanthranilate isomerase</fullName>
    </recommendedName>
</protein>
<evidence type="ECO:0000313" key="2">
    <source>
        <dbReference type="Proteomes" id="UP000034293"/>
    </source>
</evidence>
<gene>
    <name evidence="1" type="ORF">UU02_C0044G0002</name>
</gene>
<dbReference type="Proteomes" id="UP000034293">
    <property type="component" value="Unassembled WGS sequence"/>
</dbReference>
<dbReference type="SUPFAM" id="SSF81301">
    <property type="entry name" value="Nucleotidyltransferase"/>
    <property type="match status" value="1"/>
</dbReference>
<dbReference type="InterPro" id="IPR043519">
    <property type="entry name" value="NT_sf"/>
</dbReference>
<evidence type="ECO:0008006" key="3">
    <source>
        <dbReference type="Google" id="ProtNLM"/>
    </source>
</evidence>
<dbReference type="EMBL" id="LBZA01000044">
    <property type="protein sequence ID" value="KKR62548.1"/>
    <property type="molecule type" value="Genomic_DNA"/>
</dbReference>
<reference evidence="1 2" key="1">
    <citation type="journal article" date="2015" name="Nature">
        <title>rRNA introns, odd ribosomes, and small enigmatic genomes across a large radiation of phyla.</title>
        <authorList>
            <person name="Brown C.T."/>
            <person name="Hug L.A."/>
            <person name="Thomas B.C."/>
            <person name="Sharon I."/>
            <person name="Castelle C.J."/>
            <person name="Singh A."/>
            <person name="Wilkins M.J."/>
            <person name="Williams K.H."/>
            <person name="Banfield J.F."/>
        </authorList>
    </citation>
    <scope>NUCLEOTIDE SEQUENCE [LARGE SCALE GENOMIC DNA]</scope>
</reference>
<evidence type="ECO:0000313" key="1">
    <source>
        <dbReference type="EMBL" id="KKR62548.1"/>
    </source>
</evidence>
<dbReference type="AlphaFoldDB" id="A0A0G0SC63"/>
<sequence>MDPYAQQKLEVYKIANLKIMAVNLNNYYEIKDTLDKNGIDSILYGSLGASVYIGNFREFDDIDLLVDKDLVESRWPELKEIMTKEGFSVLDEKEHEFINSKGVKIAFAGNNVLERDRICTLDTGVVEIEKNGKKIRTITKDAFINAYLFSSTDGYRKEKRGRSDLDIVDSLRKLQ</sequence>